<dbReference type="Pfam" id="PF21361">
    <property type="entry name" value="Sina_ZnF"/>
    <property type="match status" value="1"/>
</dbReference>
<gene>
    <name evidence="13" type="ORF">HU200_020854</name>
</gene>
<dbReference type="GO" id="GO:0061630">
    <property type="term" value="F:ubiquitin protein ligase activity"/>
    <property type="evidence" value="ECO:0007669"/>
    <property type="project" value="UniProtKB-EC"/>
</dbReference>
<evidence type="ECO:0000259" key="12">
    <source>
        <dbReference type="PROSITE" id="PS51081"/>
    </source>
</evidence>
<evidence type="ECO:0000256" key="9">
    <source>
        <dbReference type="ARBA" id="ARBA00022833"/>
    </source>
</evidence>
<feature type="domain" description="SIAH-type" evidence="12">
    <location>
        <begin position="120"/>
        <end position="176"/>
    </location>
</feature>
<comment type="catalytic activity">
    <reaction evidence="1">
        <text>S-ubiquitinyl-[E2 ubiquitin-conjugating enzyme]-L-cysteine + [acceptor protein]-L-lysine = [E2 ubiquitin-conjugating enzyme]-L-cysteine + N(6)-ubiquitinyl-[acceptor protein]-L-lysine.</text>
        <dbReference type="EC" id="2.3.2.27"/>
    </reaction>
</comment>
<dbReference type="GO" id="GO:0016567">
    <property type="term" value="P:protein ubiquitination"/>
    <property type="evidence" value="ECO:0007669"/>
    <property type="project" value="UniProtKB-UniPathway"/>
</dbReference>
<keyword evidence="5" id="KW-0808">Transferase</keyword>
<evidence type="ECO:0000256" key="8">
    <source>
        <dbReference type="ARBA" id="ARBA00022786"/>
    </source>
</evidence>
<dbReference type="EC" id="2.3.2.27" evidence="4"/>
<comment type="function">
    <text evidence="10">E3 ubiquitin-protein ligase that mediates ubiquitination and subsequent proteasomal degradation of target proteins. E3 ubiquitin ligases accept ubiquitin from an E2 ubiquitin-conjugating enzyme in the form of a thioester and then directly transfers the ubiquitin to targeted substrates. It probably triggers the ubiquitin-mediated degradation of different substrates.</text>
</comment>
<keyword evidence="14" id="KW-1185">Reference proteome</keyword>
<evidence type="ECO:0000256" key="2">
    <source>
        <dbReference type="ARBA" id="ARBA00004906"/>
    </source>
</evidence>
<sequence length="305" mass="33020">MRKRGGTKKAMACSSGAAKRARTARRRATCCTDPGKGAEEEETTMTFSMELDVLECRVCFVPFEAEVYMASALPCLFSCNCKNGHGACANCCIRINRKCWCCSEPIGDLRNRHLESFLAAMVTPCRFASYGCDERVRYTEKRSHEESCEYAPYDCPFDGCGYRGPELYDHVRGEHDAPSSNPASAAVIISYACGTTVALRKASPSLVLVQPGRRRVFVLLNGGDVLAGRSLSLVFLGPRPEEEVELEYTMEVTGGGGGGPGALALSASGTVPCARRIEGFQPGGFLFVPDAYWGDTGKVSVRVRV</sequence>
<keyword evidence="6" id="KW-0479">Metal-binding</keyword>
<dbReference type="GO" id="GO:0008270">
    <property type="term" value="F:zinc ion binding"/>
    <property type="evidence" value="ECO:0007669"/>
    <property type="project" value="UniProtKB-KW"/>
</dbReference>
<dbReference type="UniPathway" id="UPA00143"/>
<dbReference type="PANTHER" id="PTHR46632">
    <property type="entry name" value="E3 UBIQUITIN-PROTEIN LIGASE SINA-LIKE 4"/>
    <property type="match status" value="1"/>
</dbReference>
<organism evidence="13 14">
    <name type="scientific">Digitaria exilis</name>
    <dbReference type="NCBI Taxonomy" id="1010633"/>
    <lineage>
        <taxon>Eukaryota</taxon>
        <taxon>Viridiplantae</taxon>
        <taxon>Streptophyta</taxon>
        <taxon>Embryophyta</taxon>
        <taxon>Tracheophyta</taxon>
        <taxon>Spermatophyta</taxon>
        <taxon>Magnoliopsida</taxon>
        <taxon>Liliopsida</taxon>
        <taxon>Poales</taxon>
        <taxon>Poaceae</taxon>
        <taxon>PACMAD clade</taxon>
        <taxon>Panicoideae</taxon>
        <taxon>Panicodae</taxon>
        <taxon>Paniceae</taxon>
        <taxon>Anthephorinae</taxon>
        <taxon>Digitaria</taxon>
    </lineage>
</organism>
<evidence type="ECO:0000256" key="6">
    <source>
        <dbReference type="ARBA" id="ARBA00022723"/>
    </source>
</evidence>
<evidence type="ECO:0000256" key="3">
    <source>
        <dbReference type="ARBA" id="ARBA00009119"/>
    </source>
</evidence>
<dbReference type="PANTHER" id="PTHR46632:SF16">
    <property type="entry name" value="E3 UBIQUITIN-PROTEIN LIGASE SINA-LIKE 10"/>
    <property type="match status" value="1"/>
</dbReference>
<keyword evidence="9" id="KW-0862">Zinc</keyword>
<comment type="similarity">
    <text evidence="3">Belongs to the SINA (Seven in absentia) family.</text>
</comment>
<dbReference type="PROSITE" id="PS51081">
    <property type="entry name" value="ZF_SIAH"/>
    <property type="match status" value="1"/>
</dbReference>
<comment type="caution">
    <text evidence="13">The sequence shown here is derived from an EMBL/GenBank/DDBJ whole genome shotgun (WGS) entry which is preliminary data.</text>
</comment>
<dbReference type="InterPro" id="IPR013083">
    <property type="entry name" value="Znf_RING/FYVE/PHD"/>
</dbReference>
<keyword evidence="7 11" id="KW-0863">Zinc-finger</keyword>
<dbReference type="SUPFAM" id="SSF49599">
    <property type="entry name" value="TRAF domain-like"/>
    <property type="match status" value="1"/>
</dbReference>
<reference evidence="13" key="1">
    <citation type="submission" date="2020-07" db="EMBL/GenBank/DDBJ databases">
        <title>Genome sequence and genetic diversity analysis of an under-domesticated orphan crop, white fonio (Digitaria exilis).</title>
        <authorList>
            <person name="Bennetzen J.L."/>
            <person name="Chen S."/>
            <person name="Ma X."/>
            <person name="Wang X."/>
            <person name="Yssel A.E.J."/>
            <person name="Chaluvadi S.R."/>
            <person name="Johnson M."/>
            <person name="Gangashetty P."/>
            <person name="Hamidou F."/>
            <person name="Sanogo M.D."/>
            <person name="Zwaenepoel A."/>
            <person name="Wallace J."/>
            <person name="Van De Peer Y."/>
            <person name="Van Deynze A."/>
        </authorList>
    </citation>
    <scope>NUCLEOTIDE SEQUENCE</scope>
    <source>
        <tissue evidence="13">Leaves</tissue>
    </source>
</reference>
<evidence type="ECO:0000256" key="5">
    <source>
        <dbReference type="ARBA" id="ARBA00022679"/>
    </source>
</evidence>
<dbReference type="InterPro" id="IPR044286">
    <property type="entry name" value="SINL_plant"/>
</dbReference>
<dbReference type="InterPro" id="IPR013010">
    <property type="entry name" value="Znf_SIAH"/>
</dbReference>
<evidence type="ECO:0000313" key="14">
    <source>
        <dbReference type="Proteomes" id="UP000636709"/>
    </source>
</evidence>
<protein>
    <recommendedName>
        <fullName evidence="4">RING-type E3 ubiquitin transferase</fullName>
        <ecNumber evidence="4">2.3.2.27</ecNumber>
    </recommendedName>
</protein>
<dbReference type="EMBL" id="JACEFO010001661">
    <property type="protein sequence ID" value="KAF8724589.1"/>
    <property type="molecule type" value="Genomic_DNA"/>
</dbReference>
<accession>A0A835F0N7</accession>
<evidence type="ECO:0000256" key="10">
    <source>
        <dbReference type="ARBA" id="ARBA00024004"/>
    </source>
</evidence>
<dbReference type="FunFam" id="3.30.40.10:FF:000041">
    <property type="entry name" value="E3 ubiquitin-protein ligase SINAT3"/>
    <property type="match status" value="1"/>
</dbReference>
<evidence type="ECO:0000256" key="4">
    <source>
        <dbReference type="ARBA" id="ARBA00012483"/>
    </source>
</evidence>
<keyword evidence="8" id="KW-0833">Ubl conjugation pathway</keyword>
<dbReference type="Gene3D" id="3.30.40.10">
    <property type="entry name" value="Zinc/RING finger domain, C3HC4 (zinc finger)"/>
    <property type="match status" value="1"/>
</dbReference>
<dbReference type="OrthoDB" id="675760at2759"/>
<evidence type="ECO:0000256" key="11">
    <source>
        <dbReference type="PROSITE-ProRule" id="PRU00455"/>
    </source>
</evidence>
<proteinExistence type="inferred from homology"/>
<comment type="pathway">
    <text evidence="2">Protein modification; protein ubiquitination.</text>
</comment>
<evidence type="ECO:0000256" key="1">
    <source>
        <dbReference type="ARBA" id="ARBA00000900"/>
    </source>
</evidence>
<evidence type="ECO:0000313" key="13">
    <source>
        <dbReference type="EMBL" id="KAF8724589.1"/>
    </source>
</evidence>
<dbReference type="AlphaFoldDB" id="A0A835F0N7"/>
<evidence type="ECO:0000256" key="7">
    <source>
        <dbReference type="ARBA" id="ARBA00022771"/>
    </source>
</evidence>
<name>A0A835F0N7_9POAL</name>
<dbReference type="Proteomes" id="UP000636709">
    <property type="component" value="Unassembled WGS sequence"/>
</dbReference>